<dbReference type="PANTHER" id="PTHR40469:SF2">
    <property type="entry name" value="GALACTOSE-BINDING DOMAIN-LIKE SUPERFAMILY PROTEIN"/>
    <property type="match status" value="1"/>
</dbReference>
<dbReference type="InterPro" id="IPR029010">
    <property type="entry name" value="ThuA-like"/>
</dbReference>
<dbReference type="PANTHER" id="PTHR40469">
    <property type="entry name" value="SECRETED GLYCOSYL HYDROLASE"/>
    <property type="match status" value="1"/>
</dbReference>
<keyword evidence="3" id="KW-1185">Reference proteome</keyword>
<proteinExistence type="predicted"/>
<dbReference type="EMBL" id="CP035758">
    <property type="protein sequence ID" value="QBD77767.1"/>
    <property type="molecule type" value="Genomic_DNA"/>
</dbReference>
<accession>A0A4P6JQQ7</accession>
<dbReference type="SUPFAM" id="SSF52317">
    <property type="entry name" value="Class I glutamine amidotransferase-like"/>
    <property type="match status" value="1"/>
</dbReference>
<dbReference type="KEGG" id="kbs:EPA93_17910"/>
<dbReference type="AlphaFoldDB" id="A0A4P6JQQ7"/>
<evidence type="ECO:0000259" key="1">
    <source>
        <dbReference type="Pfam" id="PF06283"/>
    </source>
</evidence>
<dbReference type="InterPro" id="IPR029062">
    <property type="entry name" value="Class_I_gatase-like"/>
</dbReference>
<dbReference type="OrthoDB" id="9785923at2"/>
<reference evidence="2 3" key="1">
    <citation type="submission" date="2019-01" db="EMBL/GenBank/DDBJ databases">
        <title>Ktedonosporobacter rubrisoli SCAWS-G2.</title>
        <authorList>
            <person name="Huang Y."/>
            <person name="Yan B."/>
        </authorList>
    </citation>
    <scope>NUCLEOTIDE SEQUENCE [LARGE SCALE GENOMIC DNA]</scope>
    <source>
        <strain evidence="2 3">SCAWS-G2</strain>
    </source>
</reference>
<protein>
    <submittedName>
        <fullName evidence="2">ThuA domain-containing protein</fullName>
    </submittedName>
</protein>
<sequence length="214" mass="24099">MKSVLIVWGGWAGHEPEKGAMLFAPFLREQGYDVEISTTLDAYLDETKMQALDLIVPIWTMGTITAEQEKGLLTAVKNGTGIAGWHGSMADSFRNNPEYQFMVGGQWVAHPGNVIDYKVNIARRDDPITEGIQDFLMHSEQYYMHVDPRNEVLATTTFSGEYAPWIAGSVVPVVWKKQWGKGRVFYSSLGHVRSDFDVPEVLEITKRGMLWASR</sequence>
<feature type="domain" description="ThuA-like" evidence="1">
    <location>
        <begin position="4"/>
        <end position="212"/>
    </location>
</feature>
<evidence type="ECO:0000313" key="3">
    <source>
        <dbReference type="Proteomes" id="UP000290365"/>
    </source>
</evidence>
<name>A0A4P6JQQ7_KTERU</name>
<dbReference type="Pfam" id="PF06283">
    <property type="entry name" value="ThuA"/>
    <property type="match status" value="1"/>
</dbReference>
<dbReference type="Gene3D" id="3.40.50.880">
    <property type="match status" value="1"/>
</dbReference>
<gene>
    <name evidence="2" type="ORF">EPA93_17910</name>
</gene>
<organism evidence="2 3">
    <name type="scientific">Ktedonosporobacter rubrisoli</name>
    <dbReference type="NCBI Taxonomy" id="2509675"/>
    <lineage>
        <taxon>Bacteria</taxon>
        <taxon>Bacillati</taxon>
        <taxon>Chloroflexota</taxon>
        <taxon>Ktedonobacteria</taxon>
        <taxon>Ktedonobacterales</taxon>
        <taxon>Ktedonosporobacteraceae</taxon>
        <taxon>Ktedonosporobacter</taxon>
    </lineage>
</organism>
<evidence type="ECO:0000313" key="2">
    <source>
        <dbReference type="EMBL" id="QBD77767.1"/>
    </source>
</evidence>
<dbReference type="Proteomes" id="UP000290365">
    <property type="component" value="Chromosome"/>
</dbReference>
<dbReference type="RefSeq" id="WP_129888820.1">
    <property type="nucleotide sequence ID" value="NZ_CP035758.1"/>
</dbReference>